<dbReference type="PIRSF" id="PIRSF035170">
    <property type="entry name" value="HD_phosphohydro"/>
    <property type="match status" value="1"/>
</dbReference>
<dbReference type="InterPro" id="IPR009218">
    <property type="entry name" value="HD_phosphohydro"/>
</dbReference>
<dbReference type="Proteomes" id="UP001597549">
    <property type="component" value="Unassembled WGS sequence"/>
</dbReference>
<evidence type="ECO:0008006" key="3">
    <source>
        <dbReference type="Google" id="ProtNLM"/>
    </source>
</evidence>
<accession>A0ABW5Z563</accession>
<keyword evidence="2" id="KW-1185">Reference proteome</keyword>
<dbReference type="EMBL" id="JBHUOL010000006">
    <property type="protein sequence ID" value="MFD2907782.1"/>
    <property type="molecule type" value="Genomic_DNA"/>
</dbReference>
<comment type="caution">
    <text evidence="1">The sequence shown here is derived from an EMBL/GenBank/DDBJ whole genome shotgun (WGS) entry which is preliminary data.</text>
</comment>
<organism evidence="1 2">
    <name type="scientific">Flavobacterium ardleyense</name>
    <dbReference type="NCBI Taxonomy" id="2038737"/>
    <lineage>
        <taxon>Bacteria</taxon>
        <taxon>Pseudomonadati</taxon>
        <taxon>Bacteroidota</taxon>
        <taxon>Flavobacteriia</taxon>
        <taxon>Flavobacteriales</taxon>
        <taxon>Flavobacteriaceae</taxon>
        <taxon>Flavobacterium</taxon>
    </lineage>
</organism>
<dbReference type="PANTHER" id="PTHR21174">
    <property type="match status" value="1"/>
</dbReference>
<evidence type="ECO:0000313" key="1">
    <source>
        <dbReference type="EMBL" id="MFD2907782.1"/>
    </source>
</evidence>
<dbReference type="PANTHER" id="PTHR21174:SF0">
    <property type="entry name" value="HD PHOSPHOHYDROLASE FAMILY PROTEIN-RELATED"/>
    <property type="match status" value="1"/>
</dbReference>
<evidence type="ECO:0000313" key="2">
    <source>
        <dbReference type="Proteomes" id="UP001597549"/>
    </source>
</evidence>
<dbReference type="RefSeq" id="WP_379804426.1">
    <property type="nucleotide sequence ID" value="NZ_JBHUOL010000006.1"/>
</dbReference>
<dbReference type="SUPFAM" id="SSF109604">
    <property type="entry name" value="HD-domain/PDEase-like"/>
    <property type="match status" value="1"/>
</dbReference>
<sequence>MEQLFTKLLLETGFAPSSIPKQWEELEKAYSSKSRQYHNLSHIEAMVSSFEQYKEELEFPNEVLYSIFYHDIIYKATRNDNEEKSAAFAIKILPETTTLNSSLVSDMICATNLHQKNEVNDINWLIDFDLKILASDWNTYENYCQQIRKEYKIYPDLLYKPGRKKAL</sequence>
<proteinExistence type="predicted"/>
<name>A0ABW5Z563_9FLAO</name>
<gene>
    <name evidence="1" type="ORF">ACFSX9_03445</name>
</gene>
<reference evidence="2" key="1">
    <citation type="journal article" date="2019" name="Int. J. Syst. Evol. Microbiol.">
        <title>The Global Catalogue of Microorganisms (GCM) 10K type strain sequencing project: providing services to taxonomists for standard genome sequencing and annotation.</title>
        <authorList>
            <consortium name="The Broad Institute Genomics Platform"/>
            <consortium name="The Broad Institute Genome Sequencing Center for Infectious Disease"/>
            <person name="Wu L."/>
            <person name="Ma J."/>
        </authorList>
    </citation>
    <scope>NUCLEOTIDE SEQUENCE [LARGE SCALE GENOMIC DNA]</scope>
    <source>
        <strain evidence="2">KCTC 52644</strain>
    </source>
</reference>
<protein>
    <recommendedName>
        <fullName evidence="3">Metal-dependent HD superfamily phosphohydrolase</fullName>
    </recommendedName>
</protein>